<keyword evidence="1" id="KW-0472">Membrane</keyword>
<feature type="domain" description="Major facilitator superfamily (MFS) profile" evidence="2">
    <location>
        <begin position="1"/>
        <end position="189"/>
    </location>
</feature>
<evidence type="ECO:0000256" key="1">
    <source>
        <dbReference type="SAM" id="Phobius"/>
    </source>
</evidence>
<keyword evidence="1" id="KW-0812">Transmembrane</keyword>
<organism evidence="3 4">
    <name type="scientific">Halobium palmae</name>
    <dbReference type="NCBI Taxonomy" id="1776492"/>
    <lineage>
        <taxon>Archaea</taxon>
        <taxon>Methanobacteriati</taxon>
        <taxon>Methanobacteriota</taxon>
        <taxon>Stenosarchaea group</taxon>
        <taxon>Halobacteria</taxon>
        <taxon>Halobacteriales</taxon>
        <taxon>Haloferacaceae</taxon>
        <taxon>Halobium</taxon>
    </lineage>
</organism>
<dbReference type="InterPro" id="IPR036259">
    <property type="entry name" value="MFS_trans_sf"/>
</dbReference>
<dbReference type="EMBL" id="JBHSWU010000814">
    <property type="protein sequence ID" value="MFC6725979.1"/>
    <property type="molecule type" value="Genomic_DNA"/>
</dbReference>
<dbReference type="Pfam" id="PF07690">
    <property type="entry name" value="MFS_1"/>
    <property type="match status" value="1"/>
</dbReference>
<dbReference type="Proteomes" id="UP001596328">
    <property type="component" value="Unassembled WGS sequence"/>
</dbReference>
<evidence type="ECO:0000313" key="4">
    <source>
        <dbReference type="Proteomes" id="UP001596328"/>
    </source>
</evidence>
<evidence type="ECO:0000313" key="3">
    <source>
        <dbReference type="EMBL" id="MFC6725979.1"/>
    </source>
</evidence>
<dbReference type="AlphaFoldDB" id="A0ABD5S2R6"/>
<dbReference type="InterPro" id="IPR020846">
    <property type="entry name" value="MFS_dom"/>
</dbReference>
<feature type="transmembrane region" description="Helical" evidence="1">
    <location>
        <begin position="41"/>
        <end position="61"/>
    </location>
</feature>
<feature type="transmembrane region" description="Helical" evidence="1">
    <location>
        <begin position="98"/>
        <end position="121"/>
    </location>
</feature>
<keyword evidence="4" id="KW-1185">Reference proteome</keyword>
<sequence length="189" mass="20208">MSPATADGRHLVAKFYALQATRSTGFVSPIFALFVLRDVSFVEYGVLSAVLSIVMVGGELPTGYVGDRYGRRTSLAVSVGCTVVSLLGFVVARGFVPYLAFYVIWAFALTFASGSVDAWLYELLERHLSADAYTTIRGRGASVMRWTSVATMIGGGALYVVDPAYPFLASATLNALGLVVLRAMPESRG</sequence>
<dbReference type="InterPro" id="IPR053160">
    <property type="entry name" value="MFS_DHA3_Transporter"/>
</dbReference>
<proteinExistence type="predicted"/>
<comment type="caution">
    <text evidence="3">The sequence shown here is derived from an EMBL/GenBank/DDBJ whole genome shotgun (WGS) entry which is preliminary data.</text>
</comment>
<dbReference type="PANTHER" id="PTHR23530">
    <property type="entry name" value="TRANSPORT PROTEIN-RELATED"/>
    <property type="match status" value="1"/>
</dbReference>
<gene>
    <name evidence="3" type="ORF">ACFQE1_16730</name>
</gene>
<feature type="transmembrane region" description="Helical" evidence="1">
    <location>
        <begin position="142"/>
        <end position="161"/>
    </location>
</feature>
<dbReference type="SUPFAM" id="SSF103473">
    <property type="entry name" value="MFS general substrate transporter"/>
    <property type="match status" value="1"/>
</dbReference>
<feature type="transmembrane region" description="Helical" evidence="1">
    <location>
        <begin position="73"/>
        <end position="92"/>
    </location>
</feature>
<name>A0ABD5S2R6_9EURY</name>
<dbReference type="Gene3D" id="1.20.1250.20">
    <property type="entry name" value="MFS general substrate transporter like domains"/>
    <property type="match status" value="1"/>
</dbReference>
<dbReference type="InterPro" id="IPR011701">
    <property type="entry name" value="MFS"/>
</dbReference>
<dbReference type="PANTHER" id="PTHR23530:SF1">
    <property type="entry name" value="PERMEASE, MAJOR FACILITATOR SUPERFAMILY-RELATED"/>
    <property type="match status" value="1"/>
</dbReference>
<keyword evidence="1" id="KW-1133">Transmembrane helix</keyword>
<feature type="non-terminal residue" evidence="3">
    <location>
        <position position="189"/>
    </location>
</feature>
<reference evidence="3 4" key="1">
    <citation type="journal article" date="2019" name="Int. J. Syst. Evol. Microbiol.">
        <title>The Global Catalogue of Microorganisms (GCM) 10K type strain sequencing project: providing services to taxonomists for standard genome sequencing and annotation.</title>
        <authorList>
            <consortium name="The Broad Institute Genomics Platform"/>
            <consortium name="The Broad Institute Genome Sequencing Center for Infectious Disease"/>
            <person name="Wu L."/>
            <person name="Ma J."/>
        </authorList>
    </citation>
    <scope>NUCLEOTIDE SEQUENCE [LARGE SCALE GENOMIC DNA]</scope>
    <source>
        <strain evidence="3 4">NBRC 111368</strain>
    </source>
</reference>
<dbReference type="PROSITE" id="PS50850">
    <property type="entry name" value="MFS"/>
    <property type="match status" value="1"/>
</dbReference>
<accession>A0ABD5S2R6</accession>
<evidence type="ECO:0000259" key="2">
    <source>
        <dbReference type="PROSITE" id="PS50850"/>
    </source>
</evidence>
<protein>
    <submittedName>
        <fullName evidence="3">MFS transporter</fullName>
    </submittedName>
</protein>